<protein>
    <submittedName>
        <fullName evidence="1">Phenylacetate-CoA oxygenase subunit PaaI</fullName>
    </submittedName>
</protein>
<dbReference type="Proteomes" id="UP000019226">
    <property type="component" value="Chromosome"/>
</dbReference>
<dbReference type="EMBL" id="CP004350">
    <property type="protein sequence ID" value="AHI21288.1"/>
    <property type="molecule type" value="Genomic_DNA"/>
</dbReference>
<dbReference type="PANTHER" id="PTHR30458:SF0">
    <property type="entry name" value="1,2-PHENYLACETYL-COA EPOXIDASE, SUBUNIT C"/>
    <property type="match status" value="1"/>
</dbReference>
<dbReference type="Pfam" id="PF05138">
    <property type="entry name" value="PaaA_PaaC"/>
    <property type="match status" value="1"/>
</dbReference>
<dbReference type="Gene3D" id="1.20.1260.10">
    <property type="match status" value="1"/>
</dbReference>
<gene>
    <name evidence="1" type="ORF">CCASEI_13690</name>
</gene>
<dbReference type="GeneID" id="82878829"/>
<evidence type="ECO:0000313" key="2">
    <source>
        <dbReference type="Proteomes" id="UP000019226"/>
    </source>
</evidence>
<dbReference type="InterPro" id="IPR009078">
    <property type="entry name" value="Ferritin-like_SF"/>
</dbReference>
<dbReference type="RefSeq" id="WP_025388305.1">
    <property type="nucleotide sequence ID" value="NZ_CP004350.1"/>
</dbReference>
<evidence type="ECO:0000313" key="1">
    <source>
        <dbReference type="EMBL" id="AHI21288.1"/>
    </source>
</evidence>
<keyword evidence="2" id="KW-1185">Reference proteome</keyword>
<dbReference type="InterPro" id="IPR012347">
    <property type="entry name" value="Ferritin-like"/>
</dbReference>
<accession>A0ABM5PTJ4</accession>
<dbReference type="InterPro" id="IPR007814">
    <property type="entry name" value="PaaA_PaaC"/>
</dbReference>
<reference evidence="2" key="1">
    <citation type="submission" date="2013-02" db="EMBL/GenBank/DDBJ databases">
        <title>The complete genome sequence of Corynebacterium casei LMG S-19264 (=DSM 44701).</title>
        <authorList>
            <person name="Ruckert C."/>
            <person name="Albersmeier A."/>
            <person name="Kalinowski J."/>
        </authorList>
    </citation>
    <scope>NUCLEOTIDE SEQUENCE [LARGE SCALE GENOMIC DNA]</scope>
    <source>
        <strain evidence="2">LMG S-19264</strain>
    </source>
</reference>
<dbReference type="PIRSF" id="PIRSF037834">
    <property type="entry name" value="PA_CoA_Oase3"/>
    <property type="match status" value="1"/>
</dbReference>
<name>A0ABM5PTJ4_9CORY</name>
<dbReference type="NCBIfam" id="TIGR02158">
    <property type="entry name" value="PA_CoA_Oxy3"/>
    <property type="match status" value="1"/>
</dbReference>
<organism evidence="1 2">
    <name type="scientific">Corynebacterium casei LMG S-19264</name>
    <dbReference type="NCBI Taxonomy" id="1285583"/>
    <lineage>
        <taxon>Bacteria</taxon>
        <taxon>Bacillati</taxon>
        <taxon>Actinomycetota</taxon>
        <taxon>Actinomycetes</taxon>
        <taxon>Mycobacteriales</taxon>
        <taxon>Corynebacteriaceae</taxon>
        <taxon>Corynebacterium</taxon>
    </lineage>
</organism>
<dbReference type="InterPro" id="IPR052703">
    <property type="entry name" value="Aromatic_CoA_ox/epox"/>
</dbReference>
<sequence length="278" mass="31485">MSGFAAADSATTQSLGDAISAEDIRTSGIKAENQVAQYAAMLGDDALILAQRLGWWISRAPEMEEDIALGNIALDLIGHTRFFYTYAASAWDKTEDDLAYFRTEEEFRSARLVEQENGDFGQTIARQLLFSHYQYALYSKLQYSADETIAAIAAKAIKEVEYHVDHSNQWMLRLGLGTEESHRRISAGIYYMWPYLEELFEDLELHKELAAQDIAVLPSSLREETLERITHVLEKSNVEVPKVSPARSNQRTGRFSEHRGYILAEMQSLARQHPGATW</sequence>
<dbReference type="SUPFAM" id="SSF47240">
    <property type="entry name" value="Ferritin-like"/>
    <property type="match status" value="1"/>
</dbReference>
<proteinExistence type="predicted"/>
<dbReference type="InterPro" id="IPR011882">
    <property type="entry name" value="PaaC"/>
</dbReference>
<dbReference type="PANTHER" id="PTHR30458">
    <property type="entry name" value="PHENYLACETIC ACID DEGRADATION PROTEIN PAA"/>
    <property type="match status" value="1"/>
</dbReference>